<accession>A0ACB6UXQ8</accession>
<keyword evidence="2" id="KW-1185">Reference proteome</keyword>
<proteinExistence type="predicted"/>
<protein>
    <submittedName>
        <fullName evidence="1">Uncharacterized protein</fullName>
    </submittedName>
</protein>
<dbReference type="Proteomes" id="UP000744676">
    <property type="component" value="Unassembled WGS sequence"/>
</dbReference>
<gene>
    <name evidence="1" type="ORF">D0Z00_004701</name>
</gene>
<name>A0ACB6UXQ8_9ASCO</name>
<sequence length="482" mass="52203">MLKRKNSDDDIEESGSKRAAIDLSLSSPLSKGSLDPVSLPNAEITSRAQPATDTDLAESANADPESAEPAASVTSADAVEEGKSSEVASEKPIIVSSHKLNVDPSTFIHIRLLVSLSDAVTIIGKGGKTIASIREATGVRLKVSDHYPGIFERIVNIKGSAEHVSKVLIPDRLMGSMIGKKGSRFREIEEASAAKLRAAESLLLPSTDRVLYVHGVADALHIALYYICTTYISHQEYLTTRPIFYNPAYALQQQQQQRYSGYGDGPGYPPHGQPSYNNYHSHQNYNSNNSYYRGPSSNYHNGPGGPGGPPMPPRDYGGHNLNYDSRQHNVQSYNTGILRYGEKVHLGNGAGPKVNMSANPSLNQAHQAAKNAARGQELTQDVMIPNNFVGTVIGKGGSKIKEIRHVSKAKVRVLDPIPDSEERLIQITGIPEANEMAIYMIHTVIETEKMRSASSRPTASNVDTGSRYDSITGNSNTEPPAF</sequence>
<evidence type="ECO:0000313" key="2">
    <source>
        <dbReference type="Proteomes" id="UP000744676"/>
    </source>
</evidence>
<reference evidence="1 2" key="1">
    <citation type="journal article" date="2020" name="Front. Microbiol.">
        <title>Phenotypic and Genetic Characterization of the Cheese Ripening Yeast Geotrichum candidum.</title>
        <authorList>
            <person name="Perkins V."/>
            <person name="Vignola S."/>
            <person name="Lessard M.H."/>
            <person name="Plante P.L."/>
            <person name="Corbeil J."/>
            <person name="Dugat-Bony E."/>
            <person name="Frenette M."/>
            <person name="Labrie S."/>
        </authorList>
    </citation>
    <scope>NUCLEOTIDE SEQUENCE [LARGE SCALE GENOMIC DNA]</scope>
    <source>
        <strain evidence="1 2">LMA-1147</strain>
    </source>
</reference>
<evidence type="ECO:0000313" key="1">
    <source>
        <dbReference type="EMBL" id="KAF5092179.1"/>
    </source>
</evidence>
<comment type="caution">
    <text evidence="1">The sequence shown here is derived from an EMBL/GenBank/DDBJ whole genome shotgun (WGS) entry which is preliminary data.</text>
</comment>
<dbReference type="EMBL" id="QVQA01000523">
    <property type="protein sequence ID" value="KAF5092179.1"/>
    <property type="molecule type" value="Genomic_DNA"/>
</dbReference>
<organism evidence="1 2">
    <name type="scientific">Geotrichum galactomycetum</name>
    <dbReference type="NCBI Taxonomy" id="27317"/>
    <lineage>
        <taxon>Eukaryota</taxon>
        <taxon>Fungi</taxon>
        <taxon>Dikarya</taxon>
        <taxon>Ascomycota</taxon>
        <taxon>Saccharomycotina</taxon>
        <taxon>Dipodascomycetes</taxon>
        <taxon>Dipodascales</taxon>
        <taxon>Dipodascaceae</taxon>
        <taxon>Geotrichum</taxon>
    </lineage>
</organism>